<dbReference type="InterPro" id="IPR036678">
    <property type="entry name" value="MutS_con_dom_sf"/>
</dbReference>
<dbReference type="Gene3D" id="3.90.70.10">
    <property type="entry name" value="Cysteine proteinases"/>
    <property type="match status" value="1"/>
</dbReference>
<name>A0A915DFC5_9BILA</name>
<dbReference type="AlphaFoldDB" id="A0A915DFC5"/>
<dbReference type="InterPro" id="IPR018200">
    <property type="entry name" value="USP_CS"/>
</dbReference>
<organism evidence="2 3">
    <name type="scientific">Ditylenchus dipsaci</name>
    <dbReference type="NCBI Taxonomy" id="166011"/>
    <lineage>
        <taxon>Eukaryota</taxon>
        <taxon>Metazoa</taxon>
        <taxon>Ecdysozoa</taxon>
        <taxon>Nematoda</taxon>
        <taxon>Chromadorea</taxon>
        <taxon>Rhabditida</taxon>
        <taxon>Tylenchina</taxon>
        <taxon>Tylenchomorpha</taxon>
        <taxon>Sphaerularioidea</taxon>
        <taxon>Anguinidae</taxon>
        <taxon>Anguininae</taxon>
        <taxon>Ditylenchus</taxon>
    </lineage>
</organism>
<dbReference type="GO" id="GO:0030983">
    <property type="term" value="F:mismatched DNA binding"/>
    <property type="evidence" value="ECO:0007669"/>
    <property type="project" value="InterPro"/>
</dbReference>
<dbReference type="SUPFAM" id="SSF54001">
    <property type="entry name" value="Cysteine proteinases"/>
    <property type="match status" value="1"/>
</dbReference>
<dbReference type="Proteomes" id="UP000887574">
    <property type="component" value="Unplaced"/>
</dbReference>
<reference evidence="3" key="1">
    <citation type="submission" date="2022-11" db="UniProtKB">
        <authorList>
            <consortium name="WormBaseParasite"/>
        </authorList>
    </citation>
    <scope>IDENTIFICATION</scope>
</reference>
<dbReference type="GO" id="GO:0005524">
    <property type="term" value="F:ATP binding"/>
    <property type="evidence" value="ECO:0007669"/>
    <property type="project" value="InterPro"/>
</dbReference>
<proteinExistence type="predicted"/>
<dbReference type="Gene3D" id="3.30.420.110">
    <property type="entry name" value="MutS, connector domain"/>
    <property type="match status" value="1"/>
</dbReference>
<accession>A0A915DFC5</accession>
<dbReference type="Pfam" id="PF00443">
    <property type="entry name" value="UCH"/>
    <property type="match status" value="1"/>
</dbReference>
<keyword evidence="2" id="KW-1185">Reference proteome</keyword>
<dbReference type="GO" id="GO:0004843">
    <property type="term" value="F:cysteine-type deubiquitinase activity"/>
    <property type="evidence" value="ECO:0007669"/>
    <property type="project" value="InterPro"/>
</dbReference>
<dbReference type="PROSITE" id="PS00973">
    <property type="entry name" value="USP_2"/>
    <property type="match status" value="1"/>
</dbReference>
<sequence length="465" mass="52200">MPTGVRSAAHQKEMIGIRTITKPSDLRFKNVKRIDSAQENIWYSLYGIVSHSGDLSSGHYIAYVRARPQMEKKVKHLFDRCFFDEPNEISKIVSEKCKGLSLEEGEKAEDVHLQDPGDIFDSIASKSKCAVMDFDFIANVLARIDQNQQVVAQNDNIISMVKSSKRNDMAIHHAYGGNGAKCKARLHTLVASNLFLKFIPHHSIYPHNHKIDPMAVTVSKIKANIKQGSVETREKPQQLLNHELQSTPISVASSLPKSAVRKQRLVEWRIAGGGFQFLAMIEGPGNDRGQIGMACMDLRHSELNLCQFVDTSSYILLKVCLSIHEPVEVILPEVSAETSGAVSGEVLVDFIRNLCGEKSVTSIQHRFFNDSGGIDLVKQLGVQESSNDALGVEHPTVVRLLADLKRIQRTHDFDYEQYLAGIAAPRKRRIYREADARILGKVERYRQTNLIEYLRGLAHNFVMDQ</sequence>
<dbReference type="GO" id="GO:0016579">
    <property type="term" value="P:protein deubiquitination"/>
    <property type="evidence" value="ECO:0007669"/>
    <property type="project" value="InterPro"/>
</dbReference>
<evidence type="ECO:0000313" key="3">
    <source>
        <dbReference type="WBParaSite" id="jg18850"/>
    </source>
</evidence>
<dbReference type="InterPro" id="IPR001394">
    <property type="entry name" value="Peptidase_C19_UCH"/>
</dbReference>
<dbReference type="InterPro" id="IPR038765">
    <property type="entry name" value="Papain-like_cys_pep_sf"/>
</dbReference>
<protein>
    <submittedName>
        <fullName evidence="3">Peptidase C19 ubiquitin carboxyl-terminal hydrolase domain-containing protein</fullName>
    </submittedName>
</protein>
<dbReference type="WBParaSite" id="jg18850">
    <property type="protein sequence ID" value="jg18850"/>
    <property type="gene ID" value="jg18850"/>
</dbReference>
<feature type="domain" description="Peptidase C19 ubiquitin carboxyl-terminal hydrolase" evidence="1">
    <location>
        <begin position="37"/>
        <end position="67"/>
    </location>
</feature>
<dbReference type="GO" id="GO:0006298">
    <property type="term" value="P:mismatch repair"/>
    <property type="evidence" value="ECO:0007669"/>
    <property type="project" value="InterPro"/>
</dbReference>
<evidence type="ECO:0000259" key="1">
    <source>
        <dbReference type="Pfam" id="PF00443"/>
    </source>
</evidence>
<evidence type="ECO:0000313" key="2">
    <source>
        <dbReference type="Proteomes" id="UP000887574"/>
    </source>
</evidence>